<organism evidence="2 3">
    <name type="scientific">Ruminococcus bromii</name>
    <dbReference type="NCBI Taxonomy" id="40518"/>
    <lineage>
        <taxon>Bacteria</taxon>
        <taxon>Bacillati</taxon>
        <taxon>Bacillota</taxon>
        <taxon>Clostridia</taxon>
        <taxon>Eubacteriales</taxon>
        <taxon>Oscillospiraceae</taxon>
        <taxon>Ruminococcus</taxon>
    </lineage>
</organism>
<feature type="transmembrane region" description="Helical" evidence="1">
    <location>
        <begin position="29"/>
        <end position="49"/>
    </location>
</feature>
<feature type="transmembrane region" description="Helical" evidence="1">
    <location>
        <begin position="247"/>
        <end position="270"/>
    </location>
</feature>
<comment type="caution">
    <text evidence="2">The sequence shown here is derived from an EMBL/GenBank/DDBJ whole genome shotgun (WGS) entry which is preliminary data.</text>
</comment>
<dbReference type="Pfam" id="PF09586">
    <property type="entry name" value="YfhO"/>
    <property type="match status" value="1"/>
</dbReference>
<dbReference type="PANTHER" id="PTHR38454:SF1">
    <property type="entry name" value="INTEGRAL MEMBRANE PROTEIN"/>
    <property type="match status" value="1"/>
</dbReference>
<dbReference type="PANTHER" id="PTHR38454">
    <property type="entry name" value="INTEGRAL MEMBRANE PROTEIN-RELATED"/>
    <property type="match status" value="1"/>
</dbReference>
<feature type="transmembrane region" description="Helical" evidence="1">
    <location>
        <begin position="435"/>
        <end position="454"/>
    </location>
</feature>
<name>A0A2N0V069_9FIRM</name>
<dbReference type="Proteomes" id="UP000233425">
    <property type="component" value="Unassembled WGS sequence"/>
</dbReference>
<keyword evidence="3" id="KW-1185">Reference proteome</keyword>
<dbReference type="InterPro" id="IPR018580">
    <property type="entry name" value="Uncharacterised_YfhO"/>
</dbReference>
<feature type="transmembrane region" description="Helical" evidence="1">
    <location>
        <begin position="124"/>
        <end position="144"/>
    </location>
</feature>
<dbReference type="AlphaFoldDB" id="A0A2N0V069"/>
<protein>
    <submittedName>
        <fullName evidence="2">Putative membrane protein</fullName>
    </submittedName>
</protein>
<feature type="transmembrane region" description="Helical" evidence="1">
    <location>
        <begin position="411"/>
        <end position="429"/>
    </location>
</feature>
<feature type="transmembrane region" description="Helical" evidence="1">
    <location>
        <begin position="215"/>
        <end position="235"/>
    </location>
</feature>
<gene>
    <name evidence="2" type="ORF">RBATCC27255_00265</name>
</gene>
<evidence type="ECO:0000313" key="3">
    <source>
        <dbReference type="Proteomes" id="UP000233425"/>
    </source>
</evidence>
<feature type="transmembrane region" description="Helical" evidence="1">
    <location>
        <begin position="153"/>
        <end position="173"/>
    </location>
</feature>
<dbReference type="RefSeq" id="WP_101028398.1">
    <property type="nucleotide sequence ID" value="NZ_CABMMZ010000023.1"/>
</dbReference>
<dbReference type="EMBL" id="NNSR01000023">
    <property type="protein sequence ID" value="PKD32609.1"/>
    <property type="molecule type" value="Genomic_DNA"/>
</dbReference>
<keyword evidence="1" id="KW-1133">Transmembrane helix</keyword>
<keyword evidence="1" id="KW-0812">Transmembrane</keyword>
<feature type="transmembrane region" description="Helical" evidence="1">
    <location>
        <begin position="323"/>
        <end position="341"/>
    </location>
</feature>
<reference evidence="2" key="1">
    <citation type="journal article" date="2018" name="Environ. Microbiol.">
        <title>Sporulation capability and amylosome conservation among diverse human colonic and rumen isolates of the keystone starch-degrader Ruminococcus bromii.</title>
        <authorList>
            <person name="Mukhopadhya I."/>
            <person name="Morais S."/>
            <person name="Laverde-Gomez J."/>
            <person name="Sheridan P.O."/>
            <person name="Walker A.W."/>
            <person name="Kelly W."/>
            <person name="Klieve A.V."/>
            <person name="Ouwerkerk D."/>
            <person name="Duncan S.H."/>
            <person name="Louis P."/>
            <person name="Koropatkin N."/>
            <person name="Cockburn D."/>
            <person name="Kibler R."/>
            <person name="Cooper P.J."/>
            <person name="Sandoval C."/>
            <person name="Crost E."/>
            <person name="Juge N."/>
            <person name="Bayer E.A."/>
            <person name="Flint H.J."/>
        </authorList>
    </citation>
    <scope>NUCLEOTIDE SEQUENCE [LARGE SCALE GENOMIC DNA]</scope>
    <source>
        <strain evidence="2">ATCC 27255</strain>
    </source>
</reference>
<sequence>MPAVKKKKKSVPVTIENKSGFKGFFSNNLFIILAFVIPFVLMTAAFGVMKVSPFGDNQILVTDLWHQYYPFLADMQEKLKHGESLFWSWTQGGGVNYFALMSYYLMSPLNFLTVFLPSEWLREFLMFSVVIKVACASMFMAIFLRSLFKKNDFSLVIFGCSFGFCAFFMGYYWNTIWLDTVCITPLVALGTVKLFTEGKFRLYIVSLALSLLTNYYIGLFACIFVLLSFIAYNIVKWDGIKKFATNLLHTGIYSLIALGLTAFFLLPAFFGLQNTNASGATFPTTFAINIGSTNDLMGVLEAIRKILSNFITFAAPAIKEADALPNIACGTLSLVLGILFFTSKKISLKEKIVDGCLIGFMIISCIIRQLDYIWHGFHFTNMIPYRFSYLISFVLVVMAFRAFMLLESSSCWDVILAALFVALVIIFGIGTQEAYALVGTAVIAAVICVLLFLYTKRIVPKQVLLIVFGVIIVGESAAAGYIGVKTTTVTGTYDYPRGEESTAQVIDYMDSLENNTTEMWRAEMTSTQTLNDAALNHYNGLSMFNSMANVDMTVLFENFGMMGWKSGNRYTYAEGSPVTNLFMNLKYLIARDGIYMNTYDLTEAYGVGNVKLLQNNHYLPMGFMTNSELAGWQVNQNEDQFNPFDTQNEFFKLATGIKDDVYTPLDVVSQGHTDYTQFPVNKTDYGRYSFNCNDTTVTPHVKWNYEAPKDGLYLMYADISGGDDVTVMINDVAQSKTYGMGRSYIACIGQCKKGDKISVYSNLQQGQSGSAMVFVDVLNQDVFEEGYKKLSNSVMTTTKLTGSSMEGTINAQENGLFYTSVPYEEGWKAYVDGKEVTITPVGNALVAFNLDKGEHTIKLEYYPKGFAIGLTVTIICAATFAFLCVWTYIIKKRGKKKGDISENPEEVQINAE</sequence>
<feature type="transmembrane region" description="Helical" evidence="1">
    <location>
        <begin position="463"/>
        <end position="484"/>
    </location>
</feature>
<feature type="transmembrane region" description="Helical" evidence="1">
    <location>
        <begin position="866"/>
        <end position="889"/>
    </location>
</feature>
<feature type="transmembrane region" description="Helical" evidence="1">
    <location>
        <begin position="353"/>
        <end position="374"/>
    </location>
</feature>
<proteinExistence type="predicted"/>
<evidence type="ECO:0000313" key="2">
    <source>
        <dbReference type="EMBL" id="PKD32609.1"/>
    </source>
</evidence>
<keyword evidence="1" id="KW-0472">Membrane</keyword>
<accession>A0A2N0V069</accession>
<feature type="transmembrane region" description="Helical" evidence="1">
    <location>
        <begin position="386"/>
        <end position="404"/>
    </location>
</feature>
<evidence type="ECO:0000256" key="1">
    <source>
        <dbReference type="SAM" id="Phobius"/>
    </source>
</evidence>